<evidence type="ECO:0000313" key="2">
    <source>
        <dbReference type="Proteomes" id="UP000037507"/>
    </source>
</evidence>
<dbReference type="Gene3D" id="1.10.1220.160">
    <property type="entry name" value="DNA sulphur modification protein DndE"/>
    <property type="match status" value="1"/>
</dbReference>
<name>A0A2T7U9Z1_9BURK</name>
<dbReference type="STRING" id="1293045.H663_01685"/>
<organism evidence="1 2">
    <name type="scientific">Limnohabitans planktonicus II-D5</name>
    <dbReference type="NCBI Taxonomy" id="1293045"/>
    <lineage>
        <taxon>Bacteria</taxon>
        <taxon>Pseudomonadati</taxon>
        <taxon>Pseudomonadota</taxon>
        <taxon>Betaproteobacteria</taxon>
        <taxon>Burkholderiales</taxon>
        <taxon>Comamonadaceae</taxon>
        <taxon>Limnohabitans</taxon>
    </lineage>
</organism>
<keyword evidence="2" id="KW-1185">Reference proteome</keyword>
<gene>
    <name evidence="1" type="ORF">H663_016985</name>
</gene>
<reference evidence="1" key="1">
    <citation type="submission" date="2017-04" db="EMBL/GenBank/DDBJ databases">
        <title>Unexpected and diverse lifestyles within the genus Limnohabitans.</title>
        <authorList>
            <person name="Kasalicky V."/>
            <person name="Mehrshad M."/>
            <person name="Andrei S.-A."/>
            <person name="Salcher M."/>
            <person name="Kratochvilova H."/>
            <person name="Simek K."/>
            <person name="Ghai R."/>
        </authorList>
    </citation>
    <scope>NUCLEOTIDE SEQUENCE [LARGE SCALE GENOMIC DNA]</scope>
    <source>
        <strain evidence="1">II-D5</strain>
    </source>
</reference>
<comment type="caution">
    <text evidence="1">The sequence shown here is derived from an EMBL/GenBank/DDBJ whole genome shotgun (WGS) entry which is preliminary data.</text>
</comment>
<dbReference type="OrthoDB" id="512647at2"/>
<dbReference type="NCBIfam" id="TIGR03184">
    <property type="entry name" value="DNA_S_dndE"/>
    <property type="match status" value="1"/>
</dbReference>
<dbReference type="AlphaFoldDB" id="A0A2T7U9Z1"/>
<dbReference type="EMBL" id="LFYT02000029">
    <property type="protein sequence ID" value="PVE41479.1"/>
    <property type="molecule type" value="Genomic_DNA"/>
</dbReference>
<protein>
    <submittedName>
        <fullName evidence="1">DNA sulfur modification protein DndE</fullName>
    </submittedName>
</protein>
<dbReference type="InterPro" id="IPR014969">
    <property type="entry name" value="DNA_S_DndE"/>
</dbReference>
<dbReference type="Pfam" id="PF08870">
    <property type="entry name" value="DndE"/>
    <property type="match status" value="1"/>
</dbReference>
<dbReference type="RefSeq" id="WP_053169163.1">
    <property type="nucleotide sequence ID" value="NZ_LFYT02000029.1"/>
</dbReference>
<sequence length="123" mass="14115">MIETVRVSEKAKIQLITLKRRTGIQNWNTLCRWALCSSLAEKSEPPNEEIPSDSSVEMTWKTFTGGEEELYLALVQLRATKAGLPLERESVNRYFRLHLHRGISYLVGNPKMNKIEDLIRLAS</sequence>
<evidence type="ECO:0000313" key="1">
    <source>
        <dbReference type="EMBL" id="PVE41479.1"/>
    </source>
</evidence>
<proteinExistence type="predicted"/>
<dbReference type="Proteomes" id="UP000037507">
    <property type="component" value="Unassembled WGS sequence"/>
</dbReference>
<accession>A0A2T7U9Z1</accession>
<dbReference type="InterPro" id="IPR038472">
    <property type="entry name" value="DndE_sf"/>
</dbReference>